<dbReference type="GeneID" id="112909976"/>
<evidence type="ECO:0000313" key="2">
    <source>
        <dbReference type="Proteomes" id="UP001652641"/>
    </source>
</evidence>
<accession>A0ABM5A354</accession>
<proteinExistence type="predicted"/>
<protein>
    <submittedName>
        <fullName evidence="3">Transmembrane protein 225B isoform X16</fullName>
    </submittedName>
</protein>
<keyword evidence="2" id="KW-1185">Reference proteome</keyword>
<reference evidence="3" key="1">
    <citation type="submission" date="2025-08" db="UniProtKB">
        <authorList>
            <consortium name="RefSeq"/>
        </authorList>
    </citation>
    <scope>IDENTIFICATION</scope>
    <source>
        <tissue evidence="3">Cell line</tissue>
    </source>
</reference>
<dbReference type="RefSeq" id="XP_072609217.1">
    <property type="nucleotide sequence ID" value="XM_072753116.1"/>
</dbReference>
<organism evidence="2 3">
    <name type="scientific">Vulpes vulpes</name>
    <name type="common">Red fox</name>
    <dbReference type="NCBI Taxonomy" id="9627"/>
    <lineage>
        <taxon>Eukaryota</taxon>
        <taxon>Metazoa</taxon>
        <taxon>Chordata</taxon>
        <taxon>Craniata</taxon>
        <taxon>Vertebrata</taxon>
        <taxon>Euteleostomi</taxon>
        <taxon>Mammalia</taxon>
        <taxon>Eutheria</taxon>
        <taxon>Laurasiatheria</taxon>
        <taxon>Carnivora</taxon>
        <taxon>Caniformia</taxon>
        <taxon>Canidae</taxon>
        <taxon>Vulpes</taxon>
    </lineage>
</organism>
<gene>
    <name evidence="3" type="primary">TMEM225B</name>
</gene>
<sequence length="223" mass="24055">MKCFSVACLRTASISNAGSLDPYQLSCLSLLPSSWCPLHLSCFQGPGSTIWCRPSSASSQAGQGPTLGGSHHMEEVERSQWENQVELHPKRHTQGGPSVVSQRHGHRGGLCLPGLVAACPGDPESEDEAQPPPVLRTVALLRPWLCHSSVYSGWCHLPLSRNSLPWLPFVAQLPEYGGDPRGPTPGESGEFGRRTELNTKGDTAEGRNNYLVQESILHLSSAV</sequence>
<feature type="region of interest" description="Disordered" evidence="1">
    <location>
        <begin position="177"/>
        <end position="206"/>
    </location>
</feature>
<name>A0ABM5A354_VULVU</name>
<evidence type="ECO:0000313" key="3">
    <source>
        <dbReference type="RefSeq" id="XP_072609217.1"/>
    </source>
</evidence>
<keyword evidence="3" id="KW-0812">Transmembrane</keyword>
<dbReference type="Proteomes" id="UP001652641">
    <property type="component" value="Chromosome 3"/>
</dbReference>
<evidence type="ECO:0000256" key="1">
    <source>
        <dbReference type="SAM" id="MobiDB-lite"/>
    </source>
</evidence>
<feature type="compositionally biased region" description="Basic and acidic residues" evidence="1">
    <location>
        <begin position="190"/>
        <end position="205"/>
    </location>
</feature>
<keyword evidence="3" id="KW-0472">Membrane</keyword>